<dbReference type="PANTHER" id="PTHR43744:SF12">
    <property type="entry name" value="ABC TRANSPORTER PERMEASE PROTEIN MG189-RELATED"/>
    <property type="match status" value="1"/>
</dbReference>
<sequence length="292" mass="32392">MAFGFGLKLFGLVLFALVILFPFFFMIMISLMPREQAEALKTTFTLIPREWTWSNFVTAATTSNSGTKYGDGFVLTFVNVLFSIVIKTFVTMLAGYAFSFKNWKGKNIIWSLFMALLVLPEVALLSGQYRVITELDKLTEIKKYFTGIIAVIAVPFIASIFTALMFRNAFSSIPSRLKEVAAIDGAIGAKYFFKVAVPLVTPTTLTVVILTSLASWNSYLWPSLVSNGNFQVLSLWLFSVGQEQQPDGQVILLQSIKLAGALLAIAPMFGFYLLFRKRIMASISRQGSAIKG</sequence>
<evidence type="ECO:0000256" key="5">
    <source>
        <dbReference type="ARBA" id="ARBA00022989"/>
    </source>
</evidence>
<dbReference type="InterPro" id="IPR000515">
    <property type="entry name" value="MetI-like"/>
</dbReference>
<evidence type="ECO:0000256" key="2">
    <source>
        <dbReference type="ARBA" id="ARBA00022448"/>
    </source>
</evidence>
<keyword evidence="3" id="KW-1003">Cell membrane</keyword>
<dbReference type="AlphaFoldDB" id="A0A0F5H195"/>
<evidence type="ECO:0000313" key="9">
    <source>
        <dbReference type="EMBL" id="KKB26925.1"/>
    </source>
</evidence>
<name>A0A0F5H195_9BACT</name>
<dbReference type="SUPFAM" id="SSF161098">
    <property type="entry name" value="MetI-like"/>
    <property type="match status" value="1"/>
</dbReference>
<evidence type="ECO:0000259" key="8">
    <source>
        <dbReference type="PROSITE" id="PS50928"/>
    </source>
</evidence>
<proteinExistence type="inferred from homology"/>
<dbReference type="Gene3D" id="1.10.3720.10">
    <property type="entry name" value="MetI-like"/>
    <property type="match status" value="1"/>
</dbReference>
<keyword evidence="5 7" id="KW-1133">Transmembrane helix</keyword>
<keyword evidence="10" id="KW-1185">Reference proteome</keyword>
<dbReference type="InterPro" id="IPR035906">
    <property type="entry name" value="MetI-like_sf"/>
</dbReference>
<keyword evidence="2 7" id="KW-0813">Transport</keyword>
<dbReference type="GO" id="GO:0005886">
    <property type="term" value="C:plasma membrane"/>
    <property type="evidence" value="ECO:0007669"/>
    <property type="project" value="UniProtKB-SubCell"/>
</dbReference>
<feature type="transmembrane region" description="Helical" evidence="7">
    <location>
        <begin position="73"/>
        <end position="96"/>
    </location>
</feature>
<feature type="domain" description="ABC transmembrane type-1" evidence="8">
    <location>
        <begin position="73"/>
        <end position="275"/>
    </location>
</feature>
<feature type="transmembrane region" description="Helical" evidence="7">
    <location>
        <begin position="256"/>
        <end position="275"/>
    </location>
</feature>
<reference evidence="9 10" key="1">
    <citation type="submission" date="2015-03" db="EMBL/GenBank/DDBJ databases">
        <title>Genome sequence of Mycoplasma meleagridis strain ATCC 25294.</title>
        <authorList>
            <person name="Yacoub E."/>
            <person name="Blanchard A."/>
            <person name="Sirand-Pugnet P."/>
            <person name="Mardassi B.B.A."/>
        </authorList>
    </citation>
    <scope>NUCLEOTIDE SEQUENCE [LARGE SCALE GENOMIC DNA]</scope>
    <source>
        <strain evidence="9 10">ATCC 25294</strain>
    </source>
</reference>
<keyword evidence="6 7" id="KW-0472">Membrane</keyword>
<protein>
    <submittedName>
        <fullName evidence="9">ABC transporter, permease protein</fullName>
    </submittedName>
</protein>
<gene>
    <name evidence="9" type="ORF">MMELEA_03750</name>
</gene>
<comment type="caution">
    <text evidence="9">The sequence shown here is derived from an EMBL/GenBank/DDBJ whole genome shotgun (WGS) entry which is preliminary data.</text>
</comment>
<evidence type="ECO:0000256" key="7">
    <source>
        <dbReference type="RuleBase" id="RU363032"/>
    </source>
</evidence>
<dbReference type="CDD" id="cd06261">
    <property type="entry name" value="TM_PBP2"/>
    <property type="match status" value="1"/>
</dbReference>
<comment type="similarity">
    <text evidence="7">Belongs to the binding-protein-dependent transport system permease family.</text>
</comment>
<evidence type="ECO:0000256" key="4">
    <source>
        <dbReference type="ARBA" id="ARBA00022692"/>
    </source>
</evidence>
<dbReference type="STRING" id="29561.MM26B8_01390"/>
<dbReference type="Proteomes" id="UP000033750">
    <property type="component" value="Unassembled WGS sequence"/>
</dbReference>
<keyword evidence="4 7" id="KW-0812">Transmembrane</keyword>
<dbReference type="Pfam" id="PF00528">
    <property type="entry name" value="BPD_transp_1"/>
    <property type="match status" value="1"/>
</dbReference>
<feature type="transmembrane region" description="Helical" evidence="7">
    <location>
        <begin position="144"/>
        <end position="170"/>
    </location>
</feature>
<dbReference type="EMBL" id="JZXN01000014">
    <property type="protein sequence ID" value="KKB26925.1"/>
    <property type="molecule type" value="Genomic_DNA"/>
</dbReference>
<dbReference type="PANTHER" id="PTHR43744">
    <property type="entry name" value="ABC TRANSPORTER PERMEASE PROTEIN MG189-RELATED-RELATED"/>
    <property type="match status" value="1"/>
</dbReference>
<dbReference type="GO" id="GO:0055085">
    <property type="term" value="P:transmembrane transport"/>
    <property type="evidence" value="ECO:0007669"/>
    <property type="project" value="InterPro"/>
</dbReference>
<feature type="transmembrane region" description="Helical" evidence="7">
    <location>
        <begin position="108"/>
        <end position="132"/>
    </location>
</feature>
<feature type="transmembrane region" description="Helical" evidence="7">
    <location>
        <begin position="12"/>
        <end position="32"/>
    </location>
</feature>
<evidence type="ECO:0000256" key="3">
    <source>
        <dbReference type="ARBA" id="ARBA00022475"/>
    </source>
</evidence>
<accession>A0A0F5H195</accession>
<dbReference type="PROSITE" id="PS50928">
    <property type="entry name" value="ABC_TM1"/>
    <property type="match status" value="1"/>
</dbReference>
<evidence type="ECO:0000256" key="1">
    <source>
        <dbReference type="ARBA" id="ARBA00004651"/>
    </source>
</evidence>
<evidence type="ECO:0000313" key="10">
    <source>
        <dbReference type="Proteomes" id="UP000033750"/>
    </source>
</evidence>
<organism evidence="9 10">
    <name type="scientific">Mycoplasmopsis meleagridis ATCC 25294</name>
    <dbReference type="NCBI Taxonomy" id="1264554"/>
    <lineage>
        <taxon>Bacteria</taxon>
        <taxon>Bacillati</taxon>
        <taxon>Mycoplasmatota</taxon>
        <taxon>Mycoplasmoidales</taxon>
        <taxon>Metamycoplasmataceae</taxon>
        <taxon>Mycoplasmopsis</taxon>
    </lineage>
</organism>
<feature type="transmembrane region" description="Helical" evidence="7">
    <location>
        <begin position="191"/>
        <end position="216"/>
    </location>
</feature>
<dbReference type="PATRIC" id="fig|1264554.4.peg.332"/>
<evidence type="ECO:0000256" key="6">
    <source>
        <dbReference type="ARBA" id="ARBA00023136"/>
    </source>
</evidence>
<comment type="subcellular location">
    <subcellularLocation>
        <location evidence="1 7">Cell membrane</location>
        <topology evidence="1 7">Multi-pass membrane protein</topology>
    </subcellularLocation>
</comment>